<protein>
    <submittedName>
        <fullName evidence="1">Uncharacterized protein</fullName>
    </submittedName>
</protein>
<reference evidence="1 2" key="1">
    <citation type="submission" date="2018-01" db="EMBL/GenBank/DDBJ databases">
        <title>Genome sequence of Borrelia tachyglossi.</title>
        <authorList>
            <person name="Gofton A.W."/>
        </authorList>
    </citation>
    <scope>NUCLEOTIDE SEQUENCE [LARGE SCALE GENOMIC DNA]</scope>
    <source>
        <strain evidence="1 2">Bc-F10-1268</strain>
    </source>
</reference>
<dbReference type="RefSeq" id="WP_108729451.1">
    <property type="nucleotide sequence ID" value="NZ_CP025785.1"/>
</dbReference>
<name>A0A2S1LXQ3_9SPIR</name>
<dbReference type="AlphaFoldDB" id="A0A2S1LXQ3"/>
<keyword evidence="2" id="KW-1185">Reference proteome</keyword>
<gene>
    <name evidence="1" type="ORF">CR532_03660</name>
</gene>
<proteinExistence type="predicted"/>
<organism evidence="1 2">
    <name type="scientific">Candidatus Borreliella tachyglossi</name>
    <dbReference type="NCBI Taxonomy" id="1964448"/>
    <lineage>
        <taxon>Bacteria</taxon>
        <taxon>Pseudomonadati</taxon>
        <taxon>Spirochaetota</taxon>
        <taxon>Spirochaetia</taxon>
        <taxon>Spirochaetales</taxon>
        <taxon>Borreliaceae</taxon>
        <taxon>Borreliella</taxon>
    </lineage>
</organism>
<accession>A0A2S1LXQ3</accession>
<dbReference type="EMBL" id="CP025785">
    <property type="protein sequence ID" value="AWG43052.1"/>
    <property type="molecule type" value="Genomic_DNA"/>
</dbReference>
<sequence length="275" mass="31773">MILRNLSNISIPKINLNKSLPLSGKMEIIKSIGVNKWLVSFLGNYFEVKSSLPLRVGVRYLAKMVNNSGKFSIQVNYTALFEDLDLLESSNKFIVKQNGNFDQSISGIFKGVFDSVEDEFILKFLLTLQGQDIKAQDFIKIYDYFSNKIEQKEQSNKLPIFIENDNNFIISIPFRFMEGSGLLFLFSCKDLKMLYRWSFVYFFSKQEKIICEFDKASSDSKVRIYSDFSLDDVLGELSSVLCSYRITDIKVLDSIKEFEDFDCELIVVKSINFKV</sequence>
<evidence type="ECO:0000313" key="2">
    <source>
        <dbReference type="Proteomes" id="UP000244655"/>
    </source>
</evidence>
<dbReference type="Proteomes" id="UP000244655">
    <property type="component" value="Chromosome"/>
</dbReference>
<evidence type="ECO:0000313" key="1">
    <source>
        <dbReference type="EMBL" id="AWG43052.1"/>
    </source>
</evidence>
<dbReference type="OrthoDB" id="350975at2"/>